<dbReference type="Pfam" id="PF07730">
    <property type="entry name" value="HisKA_3"/>
    <property type="match status" value="1"/>
</dbReference>
<keyword evidence="3" id="KW-1185">Reference proteome</keyword>
<dbReference type="OrthoDB" id="5241249at2"/>
<evidence type="ECO:0000313" key="2">
    <source>
        <dbReference type="EMBL" id="RZQ64499.1"/>
    </source>
</evidence>
<dbReference type="GO" id="GO:0046983">
    <property type="term" value="F:protein dimerization activity"/>
    <property type="evidence" value="ECO:0007669"/>
    <property type="project" value="InterPro"/>
</dbReference>
<evidence type="ECO:0000313" key="3">
    <source>
        <dbReference type="Proteomes" id="UP000292003"/>
    </source>
</evidence>
<accession>A0A4Q7JB41</accession>
<reference evidence="2 3" key="1">
    <citation type="submission" date="2019-02" db="EMBL/GenBank/DDBJ databases">
        <title>Draft genome sequence of Amycolatopsis sp. 8-3EHSu isolated from roots of Suaeda maritima.</title>
        <authorList>
            <person name="Duangmal K."/>
            <person name="Chantavorakit T."/>
        </authorList>
    </citation>
    <scope>NUCLEOTIDE SEQUENCE [LARGE SCALE GENOMIC DNA]</scope>
    <source>
        <strain evidence="2 3">8-3EHSu</strain>
    </source>
</reference>
<evidence type="ECO:0000259" key="1">
    <source>
        <dbReference type="Pfam" id="PF07730"/>
    </source>
</evidence>
<dbReference type="AlphaFoldDB" id="A0A4Q7JB41"/>
<dbReference type="Proteomes" id="UP000292003">
    <property type="component" value="Unassembled WGS sequence"/>
</dbReference>
<dbReference type="EMBL" id="SFCC01000003">
    <property type="protein sequence ID" value="RZQ64499.1"/>
    <property type="molecule type" value="Genomic_DNA"/>
</dbReference>
<dbReference type="InterPro" id="IPR011712">
    <property type="entry name" value="Sig_transdc_His_kin_sub3_dim/P"/>
</dbReference>
<organism evidence="2 3">
    <name type="scientific">Amycolatopsis suaedae</name>
    <dbReference type="NCBI Taxonomy" id="2510978"/>
    <lineage>
        <taxon>Bacteria</taxon>
        <taxon>Bacillati</taxon>
        <taxon>Actinomycetota</taxon>
        <taxon>Actinomycetes</taxon>
        <taxon>Pseudonocardiales</taxon>
        <taxon>Pseudonocardiaceae</taxon>
        <taxon>Amycolatopsis</taxon>
    </lineage>
</organism>
<dbReference type="GO" id="GO:0016020">
    <property type="term" value="C:membrane"/>
    <property type="evidence" value="ECO:0007669"/>
    <property type="project" value="InterPro"/>
</dbReference>
<gene>
    <name evidence="2" type="ORF">EWH70_06150</name>
</gene>
<dbReference type="Gene3D" id="1.20.5.1930">
    <property type="match status" value="1"/>
</dbReference>
<dbReference type="GO" id="GO:0000155">
    <property type="term" value="F:phosphorelay sensor kinase activity"/>
    <property type="evidence" value="ECO:0007669"/>
    <property type="project" value="InterPro"/>
</dbReference>
<proteinExistence type="predicted"/>
<name>A0A4Q7JB41_9PSEU</name>
<comment type="caution">
    <text evidence="2">The sequence shown here is derived from an EMBL/GenBank/DDBJ whole genome shotgun (WGS) entry which is preliminary data.</text>
</comment>
<feature type="domain" description="Signal transduction histidine kinase subgroup 3 dimerisation and phosphoacceptor" evidence="1">
    <location>
        <begin position="74"/>
        <end position="138"/>
    </location>
</feature>
<protein>
    <recommendedName>
        <fullName evidence="1">Signal transduction histidine kinase subgroup 3 dimerisation and phosphoacceptor domain-containing protein</fullName>
    </recommendedName>
</protein>
<sequence>MSPRKRSRTTCPGCWRNSERTGARRRPCCSRKCTRKIIRINASSARTELSSRPAGCDSGSVTGQAVSDEIAVAERDRVADELHDHVIQPLFAVGLVLQGILRSTSSPAVRARVGSSLADLQEVVTSLRQTILDLHERQD</sequence>